<dbReference type="AlphaFoldDB" id="A0A6A4HD62"/>
<dbReference type="PANTHER" id="PTHR15910:SF1">
    <property type="entry name" value="ARCHAEMETZINCIN-2"/>
    <property type="match status" value="1"/>
</dbReference>
<evidence type="ECO:0000256" key="1">
    <source>
        <dbReference type="ARBA" id="ARBA00001947"/>
    </source>
</evidence>
<gene>
    <name evidence="7" type="ORF">BT96DRAFT_824891</name>
</gene>
<comment type="cofactor">
    <cofactor evidence="1">
        <name>Zn(2+)</name>
        <dbReference type="ChEBI" id="CHEBI:29105"/>
    </cofactor>
</comment>
<sequence>MTSTTNVCPHSNLTLEPSVHASTAGFQWSSAQKRAAAVTSQGKVVSSSSNPSVIVPSPTSFPGPLVLPEDDLALDPKYPAQSLRAWVRLKERNKVTEQRKTIYVADPPEVNIDSIRSWSQPMKESVTPEPQTQEVIDYLAAFYHGIPVKKLPIKLAYTNWDTPSKSKSKNPRHIGLDIGTECVGIRTRASRDLFSQQLNLDDLLDGAISLLPDDAYALLLLVSHDIYENEEDDFACGRAYGGSRVAVVSTARYNPVLDIEQNVEREHAWPASHCEAYVQSCCTDSEAESSSTRKKRKIQKTVEHAVSALAAQRALPSLKGSLSSNALSGLWLARVCRTASHELGHCFGIDHCVYYACAMQGTASLAEDARQPPYICPVDLAKVLQCSNTTAEARYRTLLDFCERERLQDVHHFAAFAAWIRSTLESG</sequence>
<evidence type="ECO:0000256" key="2">
    <source>
        <dbReference type="ARBA" id="ARBA00022670"/>
    </source>
</evidence>
<evidence type="ECO:0000256" key="3">
    <source>
        <dbReference type="ARBA" id="ARBA00022723"/>
    </source>
</evidence>
<organism evidence="7 8">
    <name type="scientific">Gymnopus androsaceus JB14</name>
    <dbReference type="NCBI Taxonomy" id="1447944"/>
    <lineage>
        <taxon>Eukaryota</taxon>
        <taxon>Fungi</taxon>
        <taxon>Dikarya</taxon>
        <taxon>Basidiomycota</taxon>
        <taxon>Agaricomycotina</taxon>
        <taxon>Agaricomycetes</taxon>
        <taxon>Agaricomycetidae</taxon>
        <taxon>Agaricales</taxon>
        <taxon>Marasmiineae</taxon>
        <taxon>Omphalotaceae</taxon>
        <taxon>Gymnopus</taxon>
    </lineage>
</organism>
<keyword evidence="6" id="KW-0482">Metalloprotease</keyword>
<dbReference type="GO" id="GO:0046872">
    <property type="term" value="F:metal ion binding"/>
    <property type="evidence" value="ECO:0007669"/>
    <property type="project" value="UniProtKB-KW"/>
</dbReference>
<dbReference type="CDD" id="cd11375">
    <property type="entry name" value="Peptidase_M54"/>
    <property type="match status" value="1"/>
</dbReference>
<keyword evidence="3" id="KW-0479">Metal-binding</keyword>
<dbReference type="EMBL" id="ML769516">
    <property type="protein sequence ID" value="KAE9396272.1"/>
    <property type="molecule type" value="Genomic_DNA"/>
</dbReference>
<keyword evidence="2" id="KW-0645">Protease</keyword>
<keyword evidence="5" id="KW-0862">Zinc</keyword>
<evidence type="ECO:0000313" key="8">
    <source>
        <dbReference type="Proteomes" id="UP000799118"/>
    </source>
</evidence>
<proteinExistence type="predicted"/>
<keyword evidence="8" id="KW-1185">Reference proteome</keyword>
<protein>
    <submittedName>
        <fullName evidence="7">Uncharacterized protein</fullName>
    </submittedName>
</protein>
<dbReference type="InterPro" id="IPR024079">
    <property type="entry name" value="MetalloPept_cat_dom_sf"/>
</dbReference>
<dbReference type="Proteomes" id="UP000799118">
    <property type="component" value="Unassembled WGS sequence"/>
</dbReference>
<dbReference type="OrthoDB" id="2365600at2759"/>
<evidence type="ECO:0000256" key="5">
    <source>
        <dbReference type="ARBA" id="ARBA00022833"/>
    </source>
</evidence>
<evidence type="ECO:0000256" key="6">
    <source>
        <dbReference type="ARBA" id="ARBA00023049"/>
    </source>
</evidence>
<keyword evidence="4" id="KW-0378">Hydrolase</keyword>
<evidence type="ECO:0000256" key="4">
    <source>
        <dbReference type="ARBA" id="ARBA00022801"/>
    </source>
</evidence>
<name>A0A6A4HD62_9AGAR</name>
<dbReference type="GO" id="GO:0008237">
    <property type="term" value="F:metallopeptidase activity"/>
    <property type="evidence" value="ECO:0007669"/>
    <property type="project" value="UniProtKB-KW"/>
</dbReference>
<dbReference type="GO" id="GO:0006508">
    <property type="term" value="P:proteolysis"/>
    <property type="evidence" value="ECO:0007669"/>
    <property type="project" value="UniProtKB-KW"/>
</dbReference>
<dbReference type="PANTHER" id="PTHR15910">
    <property type="entry name" value="ARCHAEMETZINCIN"/>
    <property type="match status" value="1"/>
</dbReference>
<dbReference type="SUPFAM" id="SSF55486">
    <property type="entry name" value="Metalloproteases ('zincins'), catalytic domain"/>
    <property type="match status" value="1"/>
</dbReference>
<dbReference type="Gene3D" id="3.40.390.10">
    <property type="entry name" value="Collagenase (Catalytic Domain)"/>
    <property type="match status" value="1"/>
</dbReference>
<dbReference type="InterPro" id="IPR012962">
    <property type="entry name" value="Pept_M54_archaemetzincn"/>
</dbReference>
<dbReference type="Pfam" id="PF07998">
    <property type="entry name" value="Peptidase_M54"/>
    <property type="match status" value="1"/>
</dbReference>
<accession>A0A6A4HD62</accession>
<evidence type="ECO:0000313" key="7">
    <source>
        <dbReference type="EMBL" id="KAE9396272.1"/>
    </source>
</evidence>
<reference evidence="7" key="1">
    <citation type="journal article" date="2019" name="Environ. Microbiol.">
        <title>Fungal ecological strategies reflected in gene transcription - a case study of two litter decomposers.</title>
        <authorList>
            <person name="Barbi F."/>
            <person name="Kohler A."/>
            <person name="Barry K."/>
            <person name="Baskaran P."/>
            <person name="Daum C."/>
            <person name="Fauchery L."/>
            <person name="Ihrmark K."/>
            <person name="Kuo A."/>
            <person name="LaButti K."/>
            <person name="Lipzen A."/>
            <person name="Morin E."/>
            <person name="Grigoriev I.V."/>
            <person name="Henrissat B."/>
            <person name="Lindahl B."/>
            <person name="Martin F."/>
        </authorList>
    </citation>
    <scope>NUCLEOTIDE SEQUENCE</scope>
    <source>
        <strain evidence="7">JB14</strain>
    </source>
</reference>